<keyword evidence="5" id="KW-0446">Lipid-binding</keyword>
<gene>
    <name evidence="8" type="ORF">CYMTET_47549</name>
</gene>
<dbReference type="PANTHER" id="PTHR10972">
    <property type="entry name" value="OXYSTEROL-BINDING PROTEIN-RELATED"/>
    <property type="match status" value="1"/>
</dbReference>
<keyword evidence="3" id="KW-0813">Transport</keyword>
<dbReference type="Gene3D" id="2.40.160.120">
    <property type="match status" value="1"/>
</dbReference>
<proteinExistence type="inferred from homology"/>
<dbReference type="AlphaFoldDB" id="A0AAE0BVT1"/>
<dbReference type="InterPro" id="IPR011993">
    <property type="entry name" value="PH-like_dom_sf"/>
</dbReference>
<keyword evidence="4" id="KW-0445">Lipid transport</keyword>
<dbReference type="EMBL" id="LGRX02033120">
    <property type="protein sequence ID" value="KAK3242775.1"/>
    <property type="molecule type" value="Genomic_DNA"/>
</dbReference>
<feature type="domain" description="PH" evidence="7">
    <location>
        <begin position="37"/>
        <end position="173"/>
    </location>
</feature>
<sequence>MQNESFPRVDSATRLSESPPSSLLHIDKACVELDSPKEVVIGILNKWVNGVKGYHHRYFILDTTTGVLSYFKVHGSSKINVAVDLEQPGVTTIGETVLKFKRKHKRDIDSKKSWSVARPEAQGEVHLRVSTLRESGADHKKFYIHSGTKTLQLRAETREDRWVWLEVLEKAKAMSFVSTPSRPESSRPTFVKDLCSEVSSTLEEKGVPTEVSQFVMEKMLQLYSGSVQQLKTEREKRRMLLDYIRSLEDDKRLLESEVVVEQYRHNLPQADGAESTLVKSESVSQLFEKLESASEEEDEADEEDDVADEGFDEPIFFDAPDEAIKPSPRAGFDAPAMDEAENVGAAVVRRHVLPVPVEKENSMNLWSIIKEMVGKDLTKVCLPVYFNEPLSSLQKVAEELEYSHLLDLAAAAPKGSVDRLKYIAAYAVSGYSSTQGRTQKPFNPLELETYEFVCPERGFRFLAEKVCHHPTILACHCEGKGWTMAGDCNLKSKFKGSYIEVTPVGTCQVKFDDGEVVSWKKVNSTINNLILGKLYVDHFGTMKVASSMGSNVKLKFKSLGFMDRNPHQVKGEVVDHTGTVVGQLTGNWDKAMSFRQASTPPTPCSMPPATLPPQQ</sequence>
<feature type="region of interest" description="Disordered" evidence="6">
    <location>
        <begin position="595"/>
        <end position="615"/>
    </location>
</feature>
<dbReference type="SUPFAM" id="SSF144000">
    <property type="entry name" value="Oxysterol-binding protein-like"/>
    <property type="match status" value="1"/>
</dbReference>
<evidence type="ECO:0000256" key="3">
    <source>
        <dbReference type="ARBA" id="ARBA00022448"/>
    </source>
</evidence>
<dbReference type="InterPro" id="IPR000648">
    <property type="entry name" value="Oxysterol-bd"/>
</dbReference>
<name>A0AAE0BVT1_9CHLO</name>
<feature type="compositionally biased region" description="Pro residues" evidence="6">
    <location>
        <begin position="600"/>
        <end position="615"/>
    </location>
</feature>
<comment type="function">
    <text evidence="1">May be involved in the transport of sterols.</text>
</comment>
<dbReference type="Pfam" id="PF00169">
    <property type="entry name" value="PH"/>
    <property type="match status" value="1"/>
</dbReference>
<dbReference type="GO" id="GO:0032934">
    <property type="term" value="F:sterol binding"/>
    <property type="evidence" value="ECO:0007669"/>
    <property type="project" value="TreeGrafter"/>
</dbReference>
<evidence type="ECO:0000313" key="8">
    <source>
        <dbReference type="EMBL" id="KAK3242775.1"/>
    </source>
</evidence>
<dbReference type="InterPro" id="IPR037239">
    <property type="entry name" value="OSBP_sf"/>
</dbReference>
<comment type="similarity">
    <text evidence="2">Belongs to the OSBP family.</text>
</comment>
<accession>A0AAE0BVT1</accession>
<evidence type="ECO:0000313" key="9">
    <source>
        <dbReference type="Proteomes" id="UP001190700"/>
    </source>
</evidence>
<dbReference type="Pfam" id="PF01237">
    <property type="entry name" value="Oxysterol_BP"/>
    <property type="match status" value="1"/>
</dbReference>
<feature type="region of interest" description="Disordered" evidence="6">
    <location>
        <begin position="1"/>
        <end position="20"/>
    </location>
</feature>
<evidence type="ECO:0000256" key="2">
    <source>
        <dbReference type="ARBA" id="ARBA00008842"/>
    </source>
</evidence>
<dbReference type="Proteomes" id="UP001190700">
    <property type="component" value="Unassembled WGS sequence"/>
</dbReference>
<dbReference type="FunFam" id="2.40.160.120:FF:000001">
    <property type="entry name" value="Oxysterol-binding protein"/>
    <property type="match status" value="1"/>
</dbReference>
<reference evidence="8 9" key="1">
    <citation type="journal article" date="2015" name="Genome Biol. Evol.">
        <title>Comparative Genomics of a Bacterivorous Green Alga Reveals Evolutionary Causalities and Consequences of Phago-Mixotrophic Mode of Nutrition.</title>
        <authorList>
            <person name="Burns J.A."/>
            <person name="Paasch A."/>
            <person name="Narechania A."/>
            <person name="Kim E."/>
        </authorList>
    </citation>
    <scope>NUCLEOTIDE SEQUENCE [LARGE SCALE GENOMIC DNA]</scope>
    <source>
        <strain evidence="8 9">PLY_AMNH</strain>
    </source>
</reference>
<dbReference type="Gene3D" id="2.30.29.30">
    <property type="entry name" value="Pleckstrin-homology domain (PH domain)/Phosphotyrosine-binding domain (PTB)"/>
    <property type="match status" value="1"/>
</dbReference>
<dbReference type="SMART" id="SM00233">
    <property type="entry name" value="PH"/>
    <property type="match status" value="1"/>
</dbReference>
<comment type="caution">
    <text evidence="8">The sequence shown here is derived from an EMBL/GenBank/DDBJ whole genome shotgun (WGS) entry which is preliminary data.</text>
</comment>
<dbReference type="GO" id="GO:0120009">
    <property type="term" value="P:intermembrane lipid transfer"/>
    <property type="evidence" value="ECO:0007669"/>
    <property type="project" value="UniProtKB-ARBA"/>
</dbReference>
<evidence type="ECO:0000256" key="1">
    <source>
        <dbReference type="ARBA" id="ARBA00003361"/>
    </source>
</evidence>
<dbReference type="GO" id="GO:0016020">
    <property type="term" value="C:membrane"/>
    <property type="evidence" value="ECO:0007669"/>
    <property type="project" value="TreeGrafter"/>
</dbReference>
<evidence type="ECO:0000256" key="6">
    <source>
        <dbReference type="SAM" id="MobiDB-lite"/>
    </source>
</evidence>
<protein>
    <recommendedName>
        <fullName evidence="7">PH domain-containing protein</fullName>
    </recommendedName>
</protein>
<dbReference type="SUPFAM" id="SSF50729">
    <property type="entry name" value="PH domain-like"/>
    <property type="match status" value="1"/>
</dbReference>
<keyword evidence="9" id="KW-1185">Reference proteome</keyword>
<evidence type="ECO:0000256" key="5">
    <source>
        <dbReference type="ARBA" id="ARBA00023121"/>
    </source>
</evidence>
<evidence type="ECO:0000259" key="7">
    <source>
        <dbReference type="PROSITE" id="PS50003"/>
    </source>
</evidence>
<evidence type="ECO:0000256" key="4">
    <source>
        <dbReference type="ARBA" id="ARBA00023055"/>
    </source>
</evidence>
<organism evidence="8 9">
    <name type="scientific">Cymbomonas tetramitiformis</name>
    <dbReference type="NCBI Taxonomy" id="36881"/>
    <lineage>
        <taxon>Eukaryota</taxon>
        <taxon>Viridiplantae</taxon>
        <taxon>Chlorophyta</taxon>
        <taxon>Pyramimonadophyceae</taxon>
        <taxon>Pyramimonadales</taxon>
        <taxon>Pyramimonadaceae</taxon>
        <taxon>Cymbomonas</taxon>
    </lineage>
</organism>
<dbReference type="GO" id="GO:0005829">
    <property type="term" value="C:cytosol"/>
    <property type="evidence" value="ECO:0007669"/>
    <property type="project" value="TreeGrafter"/>
</dbReference>
<dbReference type="InterPro" id="IPR001849">
    <property type="entry name" value="PH_domain"/>
</dbReference>
<dbReference type="PANTHER" id="PTHR10972:SF96">
    <property type="entry name" value="OXYSTEROL-BINDING PROTEIN-RELATED PROTEIN 1A-RELATED"/>
    <property type="match status" value="1"/>
</dbReference>
<dbReference type="PROSITE" id="PS50003">
    <property type="entry name" value="PH_DOMAIN"/>
    <property type="match status" value="1"/>
</dbReference>